<keyword evidence="1" id="KW-0805">Transcription regulation</keyword>
<protein>
    <submittedName>
        <fullName evidence="5">AraC family transcriptional regulator</fullName>
    </submittedName>
</protein>
<feature type="domain" description="HTH araC/xylS-type" evidence="4">
    <location>
        <begin position="191"/>
        <end position="289"/>
    </location>
</feature>
<proteinExistence type="predicted"/>
<reference evidence="5 6" key="1">
    <citation type="submission" date="2019-02" db="EMBL/GenBank/DDBJ databases">
        <title>Isolation and identification of novel species under the genus Muribaculum.</title>
        <authorList>
            <person name="Miyake S."/>
            <person name="Ding Y."/>
            <person name="Low A."/>
            <person name="Soh M."/>
            <person name="Seedorf H."/>
        </authorList>
    </citation>
    <scope>NUCLEOTIDE SEQUENCE [LARGE SCALE GENOMIC DNA]</scope>
    <source>
        <strain evidence="5 6">TLL-A4</strain>
    </source>
</reference>
<dbReference type="GO" id="GO:0043565">
    <property type="term" value="F:sequence-specific DNA binding"/>
    <property type="evidence" value="ECO:0007669"/>
    <property type="project" value="InterPro"/>
</dbReference>
<dbReference type="PANTHER" id="PTHR43280">
    <property type="entry name" value="ARAC-FAMILY TRANSCRIPTIONAL REGULATOR"/>
    <property type="match status" value="1"/>
</dbReference>
<accession>A0A4V1D1F6</accession>
<evidence type="ECO:0000256" key="1">
    <source>
        <dbReference type="ARBA" id="ARBA00023015"/>
    </source>
</evidence>
<evidence type="ECO:0000313" key="5">
    <source>
        <dbReference type="EMBL" id="QCD35037.1"/>
    </source>
</evidence>
<name>A0A4V1D1F6_9BACT</name>
<dbReference type="PANTHER" id="PTHR43280:SF32">
    <property type="entry name" value="TRANSCRIPTIONAL REGULATORY PROTEIN"/>
    <property type="match status" value="1"/>
</dbReference>
<dbReference type="Pfam" id="PF12833">
    <property type="entry name" value="HTH_18"/>
    <property type="match status" value="1"/>
</dbReference>
<gene>
    <name evidence="5" type="ORF">E7746_03645</name>
</gene>
<dbReference type="OrthoDB" id="1372329at2"/>
<evidence type="ECO:0000259" key="4">
    <source>
        <dbReference type="PROSITE" id="PS01124"/>
    </source>
</evidence>
<dbReference type="AlphaFoldDB" id="A0A4V1D1F6"/>
<dbReference type="Gene3D" id="1.10.10.60">
    <property type="entry name" value="Homeodomain-like"/>
    <property type="match status" value="1"/>
</dbReference>
<evidence type="ECO:0000256" key="2">
    <source>
        <dbReference type="ARBA" id="ARBA00023125"/>
    </source>
</evidence>
<dbReference type="KEGG" id="mgod:E7746_03645"/>
<keyword evidence="6" id="KW-1185">Reference proteome</keyword>
<sequence length="299" mass="34005">MDIATIDHIPSSSRLAASIDTIAICDNLNEIKELVLPAKVDLMLLILCERGTLTLYYDSSCQKMTQHNMMVLRPGHILHRYVTSPDFKGHFISLSSSLLGDMLPPLAKTLPCFTHFRDNPVIALTDDEVASQTELRDILRRKTYSQGHQYQGEVVRTLLEALFYETLGLYLAHWSSVDNTKEMKRRDALFYSFICIVEENFRTERSISFYADKLCISPKHLSATIKEASGRTASEWIDSYVILEAKTLLRNTGLTIQEVSTKLNFTNQSFFGKYFKHLTGQSPRAFRSSPQTMSSLNTK</sequence>
<dbReference type="RefSeq" id="WP_136409864.1">
    <property type="nucleotide sequence ID" value="NZ_CP039393.1"/>
</dbReference>
<dbReference type="InterPro" id="IPR018060">
    <property type="entry name" value="HTH_AraC"/>
</dbReference>
<evidence type="ECO:0000256" key="3">
    <source>
        <dbReference type="ARBA" id="ARBA00023163"/>
    </source>
</evidence>
<dbReference type="InterPro" id="IPR009057">
    <property type="entry name" value="Homeodomain-like_sf"/>
</dbReference>
<evidence type="ECO:0000313" key="6">
    <source>
        <dbReference type="Proteomes" id="UP000297031"/>
    </source>
</evidence>
<dbReference type="Proteomes" id="UP000297031">
    <property type="component" value="Chromosome"/>
</dbReference>
<keyword evidence="2" id="KW-0238">DNA-binding</keyword>
<organism evidence="5 6">
    <name type="scientific">Muribaculum gordoncarteri</name>
    <dbReference type="NCBI Taxonomy" id="2530390"/>
    <lineage>
        <taxon>Bacteria</taxon>
        <taxon>Pseudomonadati</taxon>
        <taxon>Bacteroidota</taxon>
        <taxon>Bacteroidia</taxon>
        <taxon>Bacteroidales</taxon>
        <taxon>Muribaculaceae</taxon>
        <taxon>Muribaculum</taxon>
    </lineage>
</organism>
<dbReference type="EMBL" id="CP039393">
    <property type="protein sequence ID" value="QCD35037.1"/>
    <property type="molecule type" value="Genomic_DNA"/>
</dbReference>
<dbReference type="GO" id="GO:0003700">
    <property type="term" value="F:DNA-binding transcription factor activity"/>
    <property type="evidence" value="ECO:0007669"/>
    <property type="project" value="InterPro"/>
</dbReference>
<dbReference type="PROSITE" id="PS01124">
    <property type="entry name" value="HTH_ARAC_FAMILY_2"/>
    <property type="match status" value="1"/>
</dbReference>
<dbReference type="SUPFAM" id="SSF46689">
    <property type="entry name" value="Homeodomain-like"/>
    <property type="match status" value="1"/>
</dbReference>
<keyword evidence="3" id="KW-0804">Transcription</keyword>
<dbReference type="SMART" id="SM00342">
    <property type="entry name" value="HTH_ARAC"/>
    <property type="match status" value="1"/>
</dbReference>